<sequence length="330" mass="36170">MKITTQKTATLLPFPSPGLCQPNSNRSAHYFFEDGSLFARLHNSTVIYCVWGSELVRCSGFFRDLVNLAIQEPEVSTAQVSTANAGNTGTVETPGTGKSEASPLALQASEAQFEVFLECIFSRFGEDSLESRPAAFWLMALEMGDFFDSPDVTNLAKAFISTGSDLDPVVCLHLATLYRVPEWIEPAFLALLRAPLHSLTPEQIKMMGFSPYVILAETKAKISEHRALCAVTTPPVTHAAHCEDHMACSNSFAHAWWGEAGKTGIAIALVHPALVPIKRILATIPDLNTSWQMAPSCRKRTAMALKDDALKVLLREEVFIANAIKELKKF</sequence>
<keyword evidence="3" id="KW-1185">Reference proteome</keyword>
<dbReference type="OrthoDB" id="3032817at2759"/>
<accession>A0A8H6X8Z2</accession>
<dbReference type="Proteomes" id="UP000620124">
    <property type="component" value="Unassembled WGS sequence"/>
</dbReference>
<feature type="compositionally biased region" description="Polar residues" evidence="1">
    <location>
        <begin position="81"/>
        <end position="93"/>
    </location>
</feature>
<organism evidence="2 3">
    <name type="scientific">Mycena venus</name>
    <dbReference type="NCBI Taxonomy" id="2733690"/>
    <lineage>
        <taxon>Eukaryota</taxon>
        <taxon>Fungi</taxon>
        <taxon>Dikarya</taxon>
        <taxon>Basidiomycota</taxon>
        <taxon>Agaricomycotina</taxon>
        <taxon>Agaricomycetes</taxon>
        <taxon>Agaricomycetidae</taxon>
        <taxon>Agaricales</taxon>
        <taxon>Marasmiineae</taxon>
        <taxon>Mycenaceae</taxon>
        <taxon>Mycena</taxon>
    </lineage>
</organism>
<evidence type="ECO:0000313" key="2">
    <source>
        <dbReference type="EMBL" id="KAF7336292.1"/>
    </source>
</evidence>
<dbReference type="EMBL" id="JACAZI010000023">
    <property type="protein sequence ID" value="KAF7336292.1"/>
    <property type="molecule type" value="Genomic_DNA"/>
</dbReference>
<comment type="caution">
    <text evidence="2">The sequence shown here is derived from an EMBL/GenBank/DDBJ whole genome shotgun (WGS) entry which is preliminary data.</text>
</comment>
<protein>
    <recommendedName>
        <fullName evidence="4">BTB domain-containing protein</fullName>
    </recommendedName>
</protein>
<proteinExistence type="predicted"/>
<dbReference type="AlphaFoldDB" id="A0A8H6X8Z2"/>
<gene>
    <name evidence="2" type="ORF">MVEN_02177500</name>
</gene>
<evidence type="ECO:0000313" key="3">
    <source>
        <dbReference type="Proteomes" id="UP000620124"/>
    </source>
</evidence>
<evidence type="ECO:0008006" key="4">
    <source>
        <dbReference type="Google" id="ProtNLM"/>
    </source>
</evidence>
<evidence type="ECO:0000256" key="1">
    <source>
        <dbReference type="SAM" id="MobiDB-lite"/>
    </source>
</evidence>
<name>A0A8H6X8Z2_9AGAR</name>
<feature type="region of interest" description="Disordered" evidence="1">
    <location>
        <begin position="81"/>
        <end position="100"/>
    </location>
</feature>
<reference evidence="2" key="1">
    <citation type="submission" date="2020-05" db="EMBL/GenBank/DDBJ databases">
        <title>Mycena genomes resolve the evolution of fungal bioluminescence.</title>
        <authorList>
            <person name="Tsai I.J."/>
        </authorList>
    </citation>
    <scope>NUCLEOTIDE SEQUENCE</scope>
    <source>
        <strain evidence="2">CCC161011</strain>
    </source>
</reference>